<dbReference type="EMBL" id="CM042047">
    <property type="protein sequence ID" value="KAI3771557.1"/>
    <property type="molecule type" value="Genomic_DNA"/>
</dbReference>
<proteinExistence type="predicted"/>
<sequence length="101" mass="11427">MINLIEGNGDWRMDSWWSIGDGELEIDWSVVSWWRIGELAMDCGGLMVENRLDGGLTPHGVLLLGRWTVRRNFMKKPCGIRPRKEWVRSRGRPQSAGGGGC</sequence>
<evidence type="ECO:0000313" key="2">
    <source>
        <dbReference type="Proteomes" id="UP001055879"/>
    </source>
</evidence>
<keyword evidence="2" id="KW-1185">Reference proteome</keyword>
<name>A0ACB9FK64_ARCLA</name>
<reference evidence="2" key="1">
    <citation type="journal article" date="2022" name="Mol. Ecol. Resour.">
        <title>The genomes of chicory, endive, great burdock and yacon provide insights into Asteraceae palaeo-polyploidization history and plant inulin production.</title>
        <authorList>
            <person name="Fan W."/>
            <person name="Wang S."/>
            <person name="Wang H."/>
            <person name="Wang A."/>
            <person name="Jiang F."/>
            <person name="Liu H."/>
            <person name="Zhao H."/>
            <person name="Xu D."/>
            <person name="Zhang Y."/>
        </authorList>
    </citation>
    <scope>NUCLEOTIDE SEQUENCE [LARGE SCALE GENOMIC DNA]</scope>
    <source>
        <strain evidence="2">cv. Niubang</strain>
    </source>
</reference>
<evidence type="ECO:0000313" key="1">
    <source>
        <dbReference type="EMBL" id="KAI3771557.1"/>
    </source>
</evidence>
<accession>A0ACB9FK64</accession>
<organism evidence="1 2">
    <name type="scientific">Arctium lappa</name>
    <name type="common">Greater burdock</name>
    <name type="synonym">Lappa major</name>
    <dbReference type="NCBI Taxonomy" id="4217"/>
    <lineage>
        <taxon>Eukaryota</taxon>
        <taxon>Viridiplantae</taxon>
        <taxon>Streptophyta</taxon>
        <taxon>Embryophyta</taxon>
        <taxon>Tracheophyta</taxon>
        <taxon>Spermatophyta</taxon>
        <taxon>Magnoliopsida</taxon>
        <taxon>eudicotyledons</taxon>
        <taxon>Gunneridae</taxon>
        <taxon>Pentapetalae</taxon>
        <taxon>asterids</taxon>
        <taxon>campanulids</taxon>
        <taxon>Asterales</taxon>
        <taxon>Asteraceae</taxon>
        <taxon>Carduoideae</taxon>
        <taxon>Cardueae</taxon>
        <taxon>Arctiinae</taxon>
        <taxon>Arctium</taxon>
    </lineage>
</organism>
<comment type="caution">
    <text evidence="1">The sequence shown here is derived from an EMBL/GenBank/DDBJ whole genome shotgun (WGS) entry which is preliminary data.</text>
</comment>
<protein>
    <submittedName>
        <fullName evidence="1">Uncharacterized protein</fullName>
    </submittedName>
</protein>
<gene>
    <name evidence="1" type="ORF">L6452_02722</name>
</gene>
<dbReference type="Proteomes" id="UP001055879">
    <property type="component" value="Linkage Group LG01"/>
</dbReference>
<reference evidence="1 2" key="2">
    <citation type="journal article" date="2022" name="Mol. Ecol. Resour.">
        <title>The genomes of chicory, endive, great burdock and yacon provide insights into Asteraceae paleo-polyploidization history and plant inulin production.</title>
        <authorList>
            <person name="Fan W."/>
            <person name="Wang S."/>
            <person name="Wang H."/>
            <person name="Wang A."/>
            <person name="Jiang F."/>
            <person name="Liu H."/>
            <person name="Zhao H."/>
            <person name="Xu D."/>
            <person name="Zhang Y."/>
        </authorList>
    </citation>
    <scope>NUCLEOTIDE SEQUENCE [LARGE SCALE GENOMIC DNA]</scope>
    <source>
        <strain evidence="2">cv. Niubang</strain>
    </source>
</reference>